<accession>A0A1L9NR44</accession>
<evidence type="ECO:0000259" key="1">
    <source>
        <dbReference type="Pfam" id="PF01298"/>
    </source>
</evidence>
<protein>
    <recommendedName>
        <fullName evidence="1">Transferrin-binding protein B C-lobe/N-lobe beta-barrel domain-containing protein</fullName>
    </recommendedName>
</protein>
<dbReference type="InterPro" id="IPR011250">
    <property type="entry name" value="OMP/PagP_B-barrel"/>
</dbReference>
<dbReference type="InterPro" id="IPR001677">
    <property type="entry name" value="TbpB_B_D"/>
</dbReference>
<evidence type="ECO:0000313" key="3">
    <source>
        <dbReference type="Proteomes" id="UP000184514"/>
    </source>
</evidence>
<dbReference type="AlphaFoldDB" id="A0A1L9NR44"/>
<dbReference type="Gene3D" id="2.40.160.90">
    <property type="match status" value="1"/>
</dbReference>
<dbReference type="EMBL" id="MLCB01000219">
    <property type="protein sequence ID" value="OJI91768.1"/>
    <property type="molecule type" value="Genomic_DNA"/>
</dbReference>
<proteinExistence type="predicted"/>
<gene>
    <name evidence="2" type="ORF">PFRI_40120</name>
</gene>
<reference evidence="2 3" key="1">
    <citation type="submission" date="2016-10" db="EMBL/GenBank/DDBJ databases">
        <title>Genome sequence of Planktotalea frisia SH6-1.</title>
        <authorList>
            <person name="Poehlein A."/>
            <person name="Bakenhus I."/>
            <person name="Voget S."/>
            <person name="Brinkhoff T."/>
            <person name="Simon M."/>
        </authorList>
    </citation>
    <scope>NUCLEOTIDE SEQUENCE [LARGE SCALE GENOMIC DNA]</scope>
    <source>
        <strain evidence="2 3">SH6-1</strain>
    </source>
</reference>
<keyword evidence="3" id="KW-1185">Reference proteome</keyword>
<organism evidence="2 3">
    <name type="scientific">Planktotalea frisia</name>
    <dbReference type="NCBI Taxonomy" id="696762"/>
    <lineage>
        <taxon>Bacteria</taxon>
        <taxon>Pseudomonadati</taxon>
        <taxon>Pseudomonadota</taxon>
        <taxon>Alphaproteobacteria</taxon>
        <taxon>Rhodobacterales</taxon>
        <taxon>Paracoccaceae</taxon>
        <taxon>Planktotalea</taxon>
    </lineage>
</organism>
<sequence>MEPEQPPISIPNYEPLFGSDATSLSPLSGSVVTARQNAAQVRGVTGRLRHGGGKLVVDDGLFKFADNDGFNANGEAENEGVVLRLVNPGGRYDHASLYSMQYSVDGQAYSAVGAIGVATRIEDMPMTGTARYTGDAVYAYTNQAGTGFGGLGTYDARVDFAGGTVDSVVTVSTAQNPFTRADVANPEFDRIDMRGLEIDGTAYFGTNMQLVSDNSVVQLTGANTTAQVEGHFYGAARDSTGRIIPDEIAGEALLQGDEGNVILSFIGD</sequence>
<dbReference type="STRING" id="696762.PFRI_40120"/>
<feature type="domain" description="Transferrin-binding protein B C-lobe/N-lobe beta-barrel" evidence="1">
    <location>
        <begin position="124"/>
        <end position="235"/>
    </location>
</feature>
<dbReference type="Proteomes" id="UP000184514">
    <property type="component" value="Unassembled WGS sequence"/>
</dbReference>
<dbReference type="Pfam" id="PF01298">
    <property type="entry name" value="TbpB_B_D"/>
    <property type="match status" value="1"/>
</dbReference>
<evidence type="ECO:0000313" key="2">
    <source>
        <dbReference type="EMBL" id="OJI91768.1"/>
    </source>
</evidence>
<comment type="caution">
    <text evidence="2">The sequence shown here is derived from an EMBL/GenBank/DDBJ whole genome shotgun (WGS) entry which is preliminary data.</text>
</comment>
<name>A0A1L9NR44_9RHOB</name>
<dbReference type="SUPFAM" id="SSF56925">
    <property type="entry name" value="OMPA-like"/>
    <property type="match status" value="1"/>
</dbReference>